<dbReference type="Pfam" id="PF07690">
    <property type="entry name" value="MFS_1"/>
    <property type="match status" value="1"/>
</dbReference>
<name>A0AAE4FGD0_MORMO</name>
<dbReference type="InterPro" id="IPR036259">
    <property type="entry name" value="MFS_trans_sf"/>
</dbReference>
<dbReference type="EMBL" id="CP028956">
    <property type="protein sequence ID" value="AWC93812.1"/>
    <property type="molecule type" value="Genomic_DNA"/>
</dbReference>
<reference evidence="8" key="2">
    <citation type="submission" date="2023-02" db="EMBL/GenBank/DDBJ databases">
        <title>Detection, antimicrobial susceptibility and genomic characterization of NDM-producing species of Morganellaceae, Yersiniaceae, and Enterobacteriaceae other than Klebsiella.</title>
        <authorList>
            <person name="Camargo C.H."/>
            <person name="Sacchi C.T."/>
            <person name="Campos K.R."/>
        </authorList>
    </citation>
    <scope>NUCLEOTIDE SEQUENCE</scope>
    <source>
        <strain evidence="8">1189_21</strain>
    </source>
</reference>
<keyword evidence="4 6" id="KW-1133">Transmembrane helix</keyword>
<feature type="transmembrane region" description="Helical" evidence="6">
    <location>
        <begin position="58"/>
        <end position="79"/>
    </location>
</feature>
<comment type="subcellular location">
    <subcellularLocation>
        <location evidence="1">Membrane</location>
        <topology evidence="1">Multi-pass membrane protein</topology>
    </subcellularLocation>
</comment>
<accession>A0AAE4FGD0</accession>
<proteinExistence type="predicted"/>
<evidence type="ECO:0000256" key="6">
    <source>
        <dbReference type="SAM" id="Phobius"/>
    </source>
</evidence>
<feature type="transmembrane region" description="Helical" evidence="6">
    <location>
        <begin position="100"/>
        <end position="118"/>
    </location>
</feature>
<dbReference type="Proteomes" id="UP001182247">
    <property type="component" value="Unassembled WGS sequence"/>
</dbReference>
<sequence>MQTNDKKQKDHCCYKSICYELSANRRIIMAIGGVYITQTLISMIIMQSVPTLLRSEGFSLSLIGLTSLFMLPWTLKFLWSPFIERLRLPFGKKFRRSRNLILIGQSLVALLVFLLILINPNDNISKLNNLWIFGIFILCAFLTSTIDIACDGMAVEQIKASNRGWGNIAQVGGGEIGALLGTSGFLLISSYFSLNTAFAISALTIILLTIPTLYFKESDRLTTSETYHIPKLSYAFNRKEVRIGILLVVLLEGGNRITDMITGPLLIDINITLNNIALLIGSFNFCASLFGTLLGGILIKVFGIWKSIFITYGLQGLIFTFISMAIGIKYIPHEILFLLIGFKYILFSAGLVSFYTGLMSLSSLKQAGIDFTIFQCTNAFTAIIATLLGTWTAENWSYHFVFAISSIYTFIAVLISIKLIKKRLKLNISSNNFEQYV</sequence>
<evidence type="ECO:0000256" key="1">
    <source>
        <dbReference type="ARBA" id="ARBA00004141"/>
    </source>
</evidence>
<evidence type="ECO:0000313" key="10">
    <source>
        <dbReference type="Proteomes" id="UP001182247"/>
    </source>
</evidence>
<feature type="transmembrane region" description="Helical" evidence="6">
    <location>
        <begin position="278"/>
        <end position="302"/>
    </location>
</feature>
<keyword evidence="3 6" id="KW-0812">Transmembrane</keyword>
<reference evidence="7 9" key="1">
    <citation type="submission" date="2018-04" db="EMBL/GenBank/DDBJ databases">
        <title>Whole genome sequencing of Morganella morganii AR_0133.</title>
        <authorList>
            <person name="Conlan S."/>
            <person name="Thomas P.J."/>
            <person name="Mullikin J."/>
            <person name="Frank K.M."/>
            <person name="Segre J.A."/>
        </authorList>
    </citation>
    <scope>NUCLEOTIDE SEQUENCE [LARGE SCALE GENOMIC DNA]</scope>
    <source>
        <strain evidence="7 9">AR_0133</strain>
    </source>
</reference>
<keyword evidence="5 6" id="KW-0472">Membrane</keyword>
<feature type="transmembrane region" description="Helical" evidence="6">
    <location>
        <begin position="171"/>
        <end position="192"/>
    </location>
</feature>
<gene>
    <name evidence="7" type="ORF">AM380_09305</name>
    <name evidence="8" type="ORF">OSC06_17665</name>
</gene>
<dbReference type="InterPro" id="IPR011701">
    <property type="entry name" value="MFS"/>
</dbReference>
<protein>
    <submittedName>
        <fullName evidence="8">MFS transporter</fullName>
    </submittedName>
</protein>
<evidence type="ECO:0000313" key="9">
    <source>
        <dbReference type="Proteomes" id="UP000244682"/>
    </source>
</evidence>
<dbReference type="InterPro" id="IPR004752">
    <property type="entry name" value="AmpG_permease/AT-1"/>
</dbReference>
<dbReference type="GeneID" id="6801431"/>
<dbReference type="Proteomes" id="UP000244682">
    <property type="component" value="Chromosome"/>
</dbReference>
<feature type="transmembrane region" description="Helical" evidence="6">
    <location>
        <begin position="241"/>
        <end position="258"/>
    </location>
</feature>
<feature type="transmembrane region" description="Helical" evidence="6">
    <location>
        <begin position="198"/>
        <end position="215"/>
    </location>
</feature>
<evidence type="ECO:0000313" key="7">
    <source>
        <dbReference type="EMBL" id="AWC93812.1"/>
    </source>
</evidence>
<feature type="transmembrane region" description="Helical" evidence="6">
    <location>
        <begin position="337"/>
        <end position="359"/>
    </location>
</feature>
<keyword evidence="2" id="KW-0813">Transport</keyword>
<dbReference type="EMBL" id="JAPKIY010000039">
    <property type="protein sequence ID" value="MDS0899782.1"/>
    <property type="molecule type" value="Genomic_DNA"/>
</dbReference>
<dbReference type="RefSeq" id="WP_001351065.1">
    <property type="nucleotide sequence ID" value="NZ_CAXOSG010000013.1"/>
</dbReference>
<feature type="transmembrane region" description="Helical" evidence="6">
    <location>
        <begin position="130"/>
        <end position="150"/>
    </location>
</feature>
<dbReference type="SUPFAM" id="SSF103473">
    <property type="entry name" value="MFS general substrate transporter"/>
    <property type="match status" value="1"/>
</dbReference>
<organism evidence="8 10">
    <name type="scientific">Morganella morganii</name>
    <name type="common">Proteus morganii</name>
    <dbReference type="NCBI Taxonomy" id="582"/>
    <lineage>
        <taxon>Bacteria</taxon>
        <taxon>Pseudomonadati</taxon>
        <taxon>Pseudomonadota</taxon>
        <taxon>Gammaproteobacteria</taxon>
        <taxon>Enterobacterales</taxon>
        <taxon>Morganellaceae</taxon>
        <taxon>Morganella</taxon>
    </lineage>
</organism>
<evidence type="ECO:0000256" key="3">
    <source>
        <dbReference type="ARBA" id="ARBA00022692"/>
    </source>
</evidence>
<evidence type="ECO:0000256" key="5">
    <source>
        <dbReference type="ARBA" id="ARBA00023136"/>
    </source>
</evidence>
<evidence type="ECO:0000256" key="4">
    <source>
        <dbReference type="ARBA" id="ARBA00022989"/>
    </source>
</evidence>
<feature type="transmembrane region" description="Helical" evidence="6">
    <location>
        <begin position="27"/>
        <end position="46"/>
    </location>
</feature>
<dbReference type="PANTHER" id="PTHR12778">
    <property type="entry name" value="SOLUTE CARRIER FAMILY 33 ACETYL-COA TRANSPORTER -RELATED"/>
    <property type="match status" value="1"/>
</dbReference>
<feature type="transmembrane region" description="Helical" evidence="6">
    <location>
        <begin position="371"/>
        <end position="391"/>
    </location>
</feature>
<dbReference type="AlphaFoldDB" id="A0AAE4FGD0"/>
<dbReference type="GO" id="GO:0022857">
    <property type="term" value="F:transmembrane transporter activity"/>
    <property type="evidence" value="ECO:0007669"/>
    <property type="project" value="InterPro"/>
</dbReference>
<dbReference type="GO" id="GO:0016020">
    <property type="term" value="C:membrane"/>
    <property type="evidence" value="ECO:0007669"/>
    <property type="project" value="UniProtKB-SubCell"/>
</dbReference>
<dbReference type="Gene3D" id="1.20.1250.20">
    <property type="entry name" value="MFS general substrate transporter like domains"/>
    <property type="match status" value="2"/>
</dbReference>
<dbReference type="PANTHER" id="PTHR12778:SF10">
    <property type="entry name" value="MAJOR FACILITATOR SUPERFAMILY DOMAIN-CONTAINING PROTEIN 3"/>
    <property type="match status" value="1"/>
</dbReference>
<evidence type="ECO:0000313" key="8">
    <source>
        <dbReference type="EMBL" id="MDS0899782.1"/>
    </source>
</evidence>
<feature type="transmembrane region" description="Helical" evidence="6">
    <location>
        <begin position="397"/>
        <end position="420"/>
    </location>
</feature>
<evidence type="ECO:0000256" key="2">
    <source>
        <dbReference type="ARBA" id="ARBA00022448"/>
    </source>
</evidence>
<feature type="transmembrane region" description="Helical" evidence="6">
    <location>
        <begin position="309"/>
        <end position="331"/>
    </location>
</feature>